<name>A0A1S0TJA9_LOALO</name>
<feature type="compositionally biased region" description="Basic and acidic residues" evidence="1">
    <location>
        <begin position="1"/>
        <end position="23"/>
    </location>
</feature>
<gene>
    <name evidence="2" type="ORF">LOAG_13560</name>
</gene>
<dbReference type="InParanoid" id="A0A1S0TJA9"/>
<dbReference type="GeneID" id="9951031"/>
<proteinExistence type="predicted"/>
<protein>
    <submittedName>
        <fullName evidence="2">Uncharacterized protein</fullName>
    </submittedName>
</protein>
<organism evidence="2">
    <name type="scientific">Loa loa</name>
    <name type="common">Eye worm</name>
    <name type="synonym">Filaria loa</name>
    <dbReference type="NCBI Taxonomy" id="7209"/>
    <lineage>
        <taxon>Eukaryota</taxon>
        <taxon>Metazoa</taxon>
        <taxon>Ecdysozoa</taxon>
        <taxon>Nematoda</taxon>
        <taxon>Chromadorea</taxon>
        <taxon>Rhabditida</taxon>
        <taxon>Spirurina</taxon>
        <taxon>Spiruromorpha</taxon>
        <taxon>Filarioidea</taxon>
        <taxon>Onchocercidae</taxon>
        <taxon>Loa</taxon>
    </lineage>
</organism>
<reference evidence="2" key="1">
    <citation type="submission" date="2012-04" db="EMBL/GenBank/DDBJ databases">
        <title>The Genome Sequence of Loa loa.</title>
        <authorList>
            <consortium name="The Broad Institute Genome Sequencing Platform"/>
            <consortium name="Broad Institute Genome Sequencing Center for Infectious Disease"/>
            <person name="Nutman T.B."/>
            <person name="Fink D.L."/>
            <person name="Russ C."/>
            <person name="Young S."/>
            <person name="Zeng Q."/>
            <person name="Gargeya S."/>
            <person name="Alvarado L."/>
            <person name="Berlin A."/>
            <person name="Chapman S.B."/>
            <person name="Chen Z."/>
            <person name="Freedman E."/>
            <person name="Gellesch M."/>
            <person name="Goldberg J."/>
            <person name="Griggs A."/>
            <person name="Gujja S."/>
            <person name="Heilman E.R."/>
            <person name="Heiman D."/>
            <person name="Howarth C."/>
            <person name="Mehta T."/>
            <person name="Neiman D."/>
            <person name="Pearson M."/>
            <person name="Roberts A."/>
            <person name="Saif S."/>
            <person name="Shea T."/>
            <person name="Shenoy N."/>
            <person name="Sisk P."/>
            <person name="Stolte C."/>
            <person name="Sykes S."/>
            <person name="White J."/>
            <person name="Yandava C."/>
            <person name="Haas B."/>
            <person name="Henn M.R."/>
            <person name="Nusbaum C."/>
            <person name="Birren B."/>
        </authorList>
    </citation>
    <scope>NUCLEOTIDE SEQUENCE [LARGE SCALE GENOMIC DNA]</scope>
</reference>
<evidence type="ECO:0000256" key="1">
    <source>
        <dbReference type="SAM" id="MobiDB-lite"/>
    </source>
</evidence>
<feature type="compositionally biased region" description="Basic and acidic residues" evidence="1">
    <location>
        <begin position="36"/>
        <end position="55"/>
    </location>
</feature>
<dbReference type="EMBL" id="JH712242">
    <property type="protein sequence ID" value="EFO14955.1"/>
    <property type="molecule type" value="Genomic_DNA"/>
</dbReference>
<dbReference type="AlphaFoldDB" id="A0A1S0TJA9"/>
<evidence type="ECO:0000313" key="2">
    <source>
        <dbReference type="EMBL" id="EFO14955.1"/>
    </source>
</evidence>
<dbReference type="CTD" id="9951031"/>
<dbReference type="KEGG" id="loa:LOAG_13560"/>
<accession>A0A1S0TJA9</accession>
<dbReference type="RefSeq" id="XP_003149114.1">
    <property type="nucleotide sequence ID" value="XM_003149066.1"/>
</dbReference>
<feature type="region of interest" description="Disordered" evidence="1">
    <location>
        <begin position="1"/>
        <end position="55"/>
    </location>
</feature>
<sequence>MELGGQRRDGWIHQDEKERDGGDTGRGAVKAGDNIGETRVEERRERVDAKERGSKCGGDEVRRRLMSIDVTFHTSDLIIIIINGKVQKTKRKSNPVRLTDRTLIV</sequence>